<dbReference type="AlphaFoldDB" id="G7II62"/>
<evidence type="ECO:0000313" key="1">
    <source>
        <dbReference type="EMBL" id="AES68043.1"/>
    </source>
</evidence>
<dbReference type="PaxDb" id="3880-AES68043"/>
<sequence length="58" mass="6524">MASASTSDSASTCFRYLSIQDLGSLYSSENLCFQQQSLTYCWIDMKSLKDESNNFGSY</sequence>
<proteinExistence type="predicted"/>
<organism evidence="1 3">
    <name type="scientific">Medicago truncatula</name>
    <name type="common">Barrel medic</name>
    <name type="synonym">Medicago tribuloides</name>
    <dbReference type="NCBI Taxonomy" id="3880"/>
    <lineage>
        <taxon>Eukaryota</taxon>
        <taxon>Viridiplantae</taxon>
        <taxon>Streptophyta</taxon>
        <taxon>Embryophyta</taxon>
        <taxon>Tracheophyta</taxon>
        <taxon>Spermatophyta</taxon>
        <taxon>Magnoliopsida</taxon>
        <taxon>eudicotyledons</taxon>
        <taxon>Gunneridae</taxon>
        <taxon>Pentapetalae</taxon>
        <taxon>rosids</taxon>
        <taxon>fabids</taxon>
        <taxon>Fabales</taxon>
        <taxon>Fabaceae</taxon>
        <taxon>Papilionoideae</taxon>
        <taxon>50 kb inversion clade</taxon>
        <taxon>NPAAA clade</taxon>
        <taxon>Hologalegina</taxon>
        <taxon>IRL clade</taxon>
        <taxon>Trifolieae</taxon>
        <taxon>Medicago</taxon>
    </lineage>
</organism>
<dbReference type="EMBL" id="CM001218">
    <property type="protein sequence ID" value="AES68043.1"/>
    <property type="molecule type" value="Genomic_DNA"/>
</dbReference>
<dbReference type="EnsemblPlants" id="AES68043">
    <property type="protein sequence ID" value="AES68043"/>
    <property type="gene ID" value="MTR_2g102390"/>
</dbReference>
<reference evidence="1 3" key="1">
    <citation type="journal article" date="2011" name="Nature">
        <title>The Medicago genome provides insight into the evolution of rhizobial symbioses.</title>
        <authorList>
            <person name="Young N.D."/>
            <person name="Debelle F."/>
            <person name="Oldroyd G.E."/>
            <person name="Geurts R."/>
            <person name="Cannon S.B."/>
            <person name="Udvardi M.K."/>
            <person name="Benedito V.A."/>
            <person name="Mayer K.F."/>
            <person name="Gouzy J."/>
            <person name="Schoof H."/>
            <person name="Van de Peer Y."/>
            <person name="Proost S."/>
            <person name="Cook D.R."/>
            <person name="Meyers B.C."/>
            <person name="Spannagl M."/>
            <person name="Cheung F."/>
            <person name="De Mita S."/>
            <person name="Krishnakumar V."/>
            <person name="Gundlach H."/>
            <person name="Zhou S."/>
            <person name="Mudge J."/>
            <person name="Bharti A.K."/>
            <person name="Murray J.D."/>
            <person name="Naoumkina M.A."/>
            <person name="Rosen B."/>
            <person name="Silverstein K.A."/>
            <person name="Tang H."/>
            <person name="Rombauts S."/>
            <person name="Zhao P.X."/>
            <person name="Zhou P."/>
            <person name="Barbe V."/>
            <person name="Bardou P."/>
            <person name="Bechner M."/>
            <person name="Bellec A."/>
            <person name="Berger A."/>
            <person name="Berges H."/>
            <person name="Bidwell S."/>
            <person name="Bisseling T."/>
            <person name="Choisne N."/>
            <person name="Couloux A."/>
            <person name="Denny R."/>
            <person name="Deshpande S."/>
            <person name="Dai X."/>
            <person name="Doyle J.J."/>
            <person name="Dudez A.M."/>
            <person name="Farmer A.D."/>
            <person name="Fouteau S."/>
            <person name="Franken C."/>
            <person name="Gibelin C."/>
            <person name="Gish J."/>
            <person name="Goldstein S."/>
            <person name="Gonzalez A.J."/>
            <person name="Green P.J."/>
            <person name="Hallab A."/>
            <person name="Hartog M."/>
            <person name="Hua A."/>
            <person name="Humphray S.J."/>
            <person name="Jeong D.H."/>
            <person name="Jing Y."/>
            <person name="Jocker A."/>
            <person name="Kenton S.M."/>
            <person name="Kim D.J."/>
            <person name="Klee K."/>
            <person name="Lai H."/>
            <person name="Lang C."/>
            <person name="Lin S."/>
            <person name="Macmil S.L."/>
            <person name="Magdelenat G."/>
            <person name="Matthews L."/>
            <person name="McCorrison J."/>
            <person name="Monaghan E.L."/>
            <person name="Mun J.H."/>
            <person name="Najar F.Z."/>
            <person name="Nicholson C."/>
            <person name="Noirot C."/>
            <person name="O'Bleness M."/>
            <person name="Paule C.R."/>
            <person name="Poulain J."/>
            <person name="Prion F."/>
            <person name="Qin B."/>
            <person name="Qu C."/>
            <person name="Retzel E.F."/>
            <person name="Riddle C."/>
            <person name="Sallet E."/>
            <person name="Samain S."/>
            <person name="Samson N."/>
            <person name="Sanders I."/>
            <person name="Saurat O."/>
            <person name="Scarpelli C."/>
            <person name="Schiex T."/>
            <person name="Segurens B."/>
            <person name="Severin A.J."/>
            <person name="Sherrier D.J."/>
            <person name="Shi R."/>
            <person name="Sims S."/>
            <person name="Singer S.R."/>
            <person name="Sinharoy S."/>
            <person name="Sterck L."/>
            <person name="Viollet A."/>
            <person name="Wang B.B."/>
            <person name="Wang K."/>
            <person name="Wang M."/>
            <person name="Wang X."/>
            <person name="Warfsmann J."/>
            <person name="Weissenbach J."/>
            <person name="White D.D."/>
            <person name="White J.D."/>
            <person name="Wiley G.B."/>
            <person name="Wincker P."/>
            <person name="Xing Y."/>
            <person name="Yang L."/>
            <person name="Yao Z."/>
            <person name="Ying F."/>
            <person name="Zhai J."/>
            <person name="Zhou L."/>
            <person name="Zuber A."/>
            <person name="Denarie J."/>
            <person name="Dixon R.A."/>
            <person name="May G.D."/>
            <person name="Schwartz D.C."/>
            <person name="Rogers J."/>
            <person name="Quetier F."/>
            <person name="Town C.D."/>
            <person name="Roe B.A."/>
        </authorList>
    </citation>
    <scope>NUCLEOTIDE SEQUENCE [LARGE SCALE GENOMIC DNA]</scope>
    <source>
        <strain evidence="1">A17</strain>
        <strain evidence="2 3">cv. Jemalong A17</strain>
    </source>
</reference>
<evidence type="ECO:0000313" key="3">
    <source>
        <dbReference type="Proteomes" id="UP000002051"/>
    </source>
</evidence>
<gene>
    <name evidence="1" type="ordered locus">MTR_2g102390</name>
</gene>
<dbReference type="Proteomes" id="UP000002051">
    <property type="component" value="Chromosome 2"/>
</dbReference>
<dbReference type="HOGENOM" id="CLU_2982042_0_0_1"/>
<name>G7II62_MEDTR</name>
<reference evidence="2" key="3">
    <citation type="submission" date="2015-04" db="UniProtKB">
        <authorList>
            <consortium name="EnsemblPlants"/>
        </authorList>
    </citation>
    <scope>IDENTIFICATION</scope>
    <source>
        <strain evidence="2">cv. Jemalong A17</strain>
    </source>
</reference>
<evidence type="ECO:0000313" key="2">
    <source>
        <dbReference type="EnsemblPlants" id="AES68043"/>
    </source>
</evidence>
<protein>
    <submittedName>
        <fullName evidence="1 2">Uncharacterized protein</fullName>
    </submittedName>
</protein>
<reference evidence="1 3" key="2">
    <citation type="journal article" date="2014" name="BMC Genomics">
        <title>An improved genome release (version Mt4.0) for the model legume Medicago truncatula.</title>
        <authorList>
            <person name="Tang H."/>
            <person name="Krishnakumar V."/>
            <person name="Bidwell S."/>
            <person name="Rosen B."/>
            <person name="Chan A."/>
            <person name="Zhou S."/>
            <person name="Gentzbittel L."/>
            <person name="Childs K.L."/>
            <person name="Yandell M."/>
            <person name="Gundlach H."/>
            <person name="Mayer K.F."/>
            <person name="Schwartz D.C."/>
            <person name="Town C.D."/>
        </authorList>
    </citation>
    <scope>GENOME REANNOTATION</scope>
    <source>
        <strain evidence="2 3">cv. Jemalong A17</strain>
    </source>
</reference>
<keyword evidence="3" id="KW-1185">Reference proteome</keyword>
<accession>G7II62</accession>